<feature type="binding site" evidence="13">
    <location>
        <position position="349"/>
    </location>
    <ligand>
        <name>Zn(2+)</name>
        <dbReference type="ChEBI" id="CHEBI:29105"/>
    </ligand>
</feature>
<evidence type="ECO:0000313" key="17">
    <source>
        <dbReference type="Proteomes" id="UP000504606"/>
    </source>
</evidence>
<dbReference type="PANTHER" id="PTHR12814:SF2">
    <property type="entry name" value="RNA-BINDING PROTEIN NOB1"/>
    <property type="match status" value="1"/>
</dbReference>
<accession>A0A6J1RYH8</accession>
<keyword evidence="10 12" id="KW-0539">Nucleus</keyword>
<dbReference type="GO" id="GO:0004521">
    <property type="term" value="F:RNA endonuclease activity"/>
    <property type="evidence" value="ECO:0007669"/>
    <property type="project" value="UniProtKB-UniRule"/>
</dbReference>
<comment type="subcellular location">
    <subcellularLocation>
        <location evidence="1 12">Nucleus</location>
    </subcellularLocation>
</comment>
<dbReference type="GO" id="GO:0016787">
    <property type="term" value="F:hydrolase activity"/>
    <property type="evidence" value="ECO:0007669"/>
    <property type="project" value="UniProtKB-KW"/>
</dbReference>
<dbReference type="InterPro" id="IPR036283">
    <property type="entry name" value="NOB1_Zf-like_sf"/>
</dbReference>
<dbReference type="PIRSF" id="PIRSF037125">
    <property type="entry name" value="D-site_20S_pre-rRNA_nuclease"/>
    <property type="match status" value="1"/>
</dbReference>
<evidence type="ECO:0000259" key="16">
    <source>
        <dbReference type="Pfam" id="PF17146"/>
    </source>
</evidence>
<dbReference type="Gene3D" id="6.20.210.10">
    <property type="entry name" value="Nin one binding (NOB1), Zn-ribbon-like"/>
    <property type="match status" value="1"/>
</dbReference>
<dbReference type="OrthoDB" id="446759at2759"/>
<feature type="binding site" evidence="13">
    <location>
        <position position="334"/>
    </location>
    <ligand>
        <name>Zn(2+)</name>
        <dbReference type="ChEBI" id="CHEBI:29105"/>
    </ligand>
</feature>
<dbReference type="InterPro" id="IPR017117">
    <property type="entry name" value="Nob1_euk"/>
</dbReference>
<evidence type="ECO:0000256" key="4">
    <source>
        <dbReference type="ARBA" id="ARBA00022553"/>
    </source>
</evidence>
<feature type="compositionally biased region" description="Acidic residues" evidence="14">
    <location>
        <begin position="187"/>
        <end position="204"/>
    </location>
</feature>
<feature type="domain" description="Ribonuclease PIN" evidence="16">
    <location>
        <begin position="9"/>
        <end position="95"/>
    </location>
</feature>
<dbReference type="InterPro" id="IPR039907">
    <property type="entry name" value="NOB1"/>
</dbReference>
<comment type="similarity">
    <text evidence="2 12">Belongs to the NOB1 family.</text>
</comment>
<evidence type="ECO:0000256" key="13">
    <source>
        <dbReference type="PIRSR" id="PIRSR037125-1"/>
    </source>
</evidence>
<proteinExistence type="inferred from homology"/>
<feature type="binding site" evidence="13">
    <location>
        <position position="331"/>
    </location>
    <ligand>
        <name>Zn(2+)</name>
        <dbReference type="ChEBI" id="CHEBI:29105"/>
    </ligand>
</feature>
<name>A0A6J1RYH8_FRAOC</name>
<dbReference type="InterPro" id="IPR033411">
    <property type="entry name" value="Ribonuclease_PIN"/>
</dbReference>
<feature type="compositionally biased region" description="Acidic residues" evidence="14">
    <location>
        <begin position="241"/>
        <end position="265"/>
    </location>
</feature>
<dbReference type="GO" id="GO:0005634">
    <property type="term" value="C:nucleus"/>
    <property type="evidence" value="ECO:0007669"/>
    <property type="project" value="UniProtKB-SubCell"/>
</dbReference>
<keyword evidence="7" id="KW-0863">Zinc-finger</keyword>
<dbReference type="GO" id="GO:0008270">
    <property type="term" value="F:zinc ion binding"/>
    <property type="evidence" value="ECO:0007669"/>
    <property type="project" value="UniProtKB-KW"/>
</dbReference>
<dbReference type="Pfam" id="PF08772">
    <property type="entry name" value="Zn_ribbon_NOB1"/>
    <property type="match status" value="1"/>
</dbReference>
<dbReference type="RefSeq" id="XP_026271636.1">
    <property type="nucleotide sequence ID" value="XM_026415851.2"/>
</dbReference>
<evidence type="ECO:0000256" key="14">
    <source>
        <dbReference type="SAM" id="MobiDB-lite"/>
    </source>
</evidence>
<feature type="region of interest" description="Disordered" evidence="14">
    <location>
        <begin position="160"/>
        <end position="271"/>
    </location>
</feature>
<dbReference type="Pfam" id="PF17146">
    <property type="entry name" value="PIN_6"/>
    <property type="match status" value="1"/>
</dbReference>
<evidence type="ECO:0000256" key="10">
    <source>
        <dbReference type="ARBA" id="ARBA00023242"/>
    </source>
</evidence>
<dbReference type="FunFam" id="3.40.50.1010:FF:000018">
    <property type="entry name" value="RNA-binding protein NOB1"/>
    <property type="match status" value="1"/>
</dbReference>
<evidence type="ECO:0000256" key="3">
    <source>
        <dbReference type="ARBA" id="ARBA00018439"/>
    </source>
</evidence>
<dbReference type="CDD" id="cd09876">
    <property type="entry name" value="PIN_Nob1-like"/>
    <property type="match status" value="1"/>
</dbReference>
<evidence type="ECO:0000256" key="11">
    <source>
        <dbReference type="ARBA" id="ARBA00045628"/>
    </source>
</evidence>
<keyword evidence="9 12" id="KW-0862">Zinc</keyword>
<gene>
    <name evidence="18" type="primary">LOC113201887</name>
</gene>
<evidence type="ECO:0000256" key="2">
    <source>
        <dbReference type="ARBA" id="ARBA00005858"/>
    </source>
</evidence>
<feature type="domain" description="Nin one binding (NOB1) Zn-ribbon-like" evidence="15">
    <location>
        <begin position="321"/>
        <end position="392"/>
    </location>
</feature>
<evidence type="ECO:0000259" key="15">
    <source>
        <dbReference type="Pfam" id="PF08772"/>
    </source>
</evidence>
<dbReference type="InterPro" id="IPR014881">
    <property type="entry name" value="NOB1_Zn-bd"/>
</dbReference>
<keyword evidence="6 12" id="KW-0479">Metal-binding</keyword>
<organism evidence="17 18">
    <name type="scientific">Frankliniella occidentalis</name>
    <name type="common">Western flower thrips</name>
    <name type="synonym">Euthrips occidentalis</name>
    <dbReference type="NCBI Taxonomy" id="133901"/>
    <lineage>
        <taxon>Eukaryota</taxon>
        <taxon>Metazoa</taxon>
        <taxon>Ecdysozoa</taxon>
        <taxon>Arthropoda</taxon>
        <taxon>Hexapoda</taxon>
        <taxon>Insecta</taxon>
        <taxon>Pterygota</taxon>
        <taxon>Neoptera</taxon>
        <taxon>Paraneoptera</taxon>
        <taxon>Thysanoptera</taxon>
        <taxon>Terebrantia</taxon>
        <taxon>Thripoidea</taxon>
        <taxon>Thripidae</taxon>
        <taxon>Frankliniella</taxon>
    </lineage>
</organism>
<evidence type="ECO:0000256" key="8">
    <source>
        <dbReference type="ARBA" id="ARBA00022801"/>
    </source>
</evidence>
<keyword evidence="4" id="KW-0597">Phosphoprotein</keyword>
<dbReference type="AlphaFoldDB" id="A0A6J1RYH8"/>
<evidence type="ECO:0000256" key="5">
    <source>
        <dbReference type="ARBA" id="ARBA00022722"/>
    </source>
</evidence>
<dbReference type="GeneID" id="113201887"/>
<dbReference type="Gene3D" id="3.40.50.1010">
    <property type="entry name" value="5'-nuclease"/>
    <property type="match status" value="1"/>
</dbReference>
<sequence>MERKKIEYLVVDTGAFLKNASIQDLGENVVTCQEVVNEVTNSRQLRRLVVLPFELQVKEVFPENVQFVTEFAKKTGDYPSLSATDIKVIALTYQLEKEKVGTDHLKKAPEAQRTITFQNRPVVDPKDVAGFYIPSKGMDGENIEGDEESTCTLSEKLSGLDCKDSSSEVEKTNAADSTTVPENIAVYDDEEDEEEDNSCIDNENDEKNELNEQQVVEDIDPTTVLVKVENTSSPLQTNNSSEEEAIESEEEDEENSDNCDDDSDEGGWITPNNINQAKKQMNAQFEEEKDVTVACITTDFAMQNVLKQIGLHVSSVDGFVIKQLRTFILRCYACFKTTSIMTKAFCPHCGHKTLKRVAVSVEPDGSQKIHINLKKPLTTKGKGSSIPTWQGGKHANNPIIFADQPMPDQRPSRIARTKTNILDVDYIPGYSPFAMRDTTSKSAMLGIRGNQDVKHWMRRNPNAKKKK</sequence>
<keyword evidence="17" id="KW-1185">Reference proteome</keyword>
<dbReference type="Proteomes" id="UP000504606">
    <property type="component" value="Unplaced"/>
</dbReference>
<feature type="binding site" evidence="13">
    <location>
        <position position="346"/>
    </location>
    <ligand>
        <name>Zn(2+)</name>
        <dbReference type="ChEBI" id="CHEBI:29105"/>
    </ligand>
</feature>
<dbReference type="SUPFAM" id="SSF144206">
    <property type="entry name" value="NOB1 zinc finger-like"/>
    <property type="match status" value="1"/>
</dbReference>
<keyword evidence="8" id="KW-0378">Hydrolase</keyword>
<keyword evidence="5" id="KW-0540">Nuclease</keyword>
<evidence type="ECO:0000313" key="18">
    <source>
        <dbReference type="RefSeq" id="XP_026271636.1"/>
    </source>
</evidence>
<comment type="function">
    <text evidence="11">May play a role in mRNA degradation. Endonuclease required for processing of 20S pre-rRNA precursor and biogenesis of 40S ribosomal subunits.</text>
</comment>
<dbReference type="GO" id="GO:0030688">
    <property type="term" value="C:preribosome, small subunit precursor"/>
    <property type="evidence" value="ECO:0007669"/>
    <property type="project" value="TreeGrafter"/>
</dbReference>
<evidence type="ECO:0000256" key="1">
    <source>
        <dbReference type="ARBA" id="ARBA00004123"/>
    </source>
</evidence>
<evidence type="ECO:0000256" key="12">
    <source>
        <dbReference type="PIRNR" id="PIRNR037125"/>
    </source>
</evidence>
<evidence type="ECO:0000256" key="6">
    <source>
        <dbReference type="ARBA" id="ARBA00022723"/>
    </source>
</evidence>
<feature type="compositionally biased region" description="Basic and acidic residues" evidence="14">
    <location>
        <begin position="161"/>
        <end position="173"/>
    </location>
</feature>
<dbReference type="KEGG" id="foc:113201887"/>
<evidence type="ECO:0000256" key="7">
    <source>
        <dbReference type="ARBA" id="ARBA00022771"/>
    </source>
</evidence>
<evidence type="ECO:0000256" key="9">
    <source>
        <dbReference type="ARBA" id="ARBA00022833"/>
    </source>
</evidence>
<dbReference type="PANTHER" id="PTHR12814">
    <property type="entry name" value="RNA-BINDING PROTEIN NOB1"/>
    <property type="match status" value="1"/>
</dbReference>
<protein>
    <recommendedName>
        <fullName evidence="3 12">RNA-binding protein NOB1</fullName>
    </recommendedName>
</protein>
<reference evidence="18" key="1">
    <citation type="submission" date="2025-08" db="UniProtKB">
        <authorList>
            <consortium name="RefSeq"/>
        </authorList>
    </citation>
    <scope>IDENTIFICATION</scope>
    <source>
        <tissue evidence="18">Whole organism</tissue>
    </source>
</reference>
<dbReference type="GO" id="GO:0030490">
    <property type="term" value="P:maturation of SSU-rRNA"/>
    <property type="evidence" value="ECO:0007669"/>
    <property type="project" value="TreeGrafter"/>
</dbReference>